<gene>
    <name evidence="9" type="ORF">B0J11DRAFT_516919</name>
</gene>
<feature type="compositionally biased region" description="Basic and acidic residues" evidence="6">
    <location>
        <begin position="389"/>
        <end position="420"/>
    </location>
</feature>
<evidence type="ECO:0000259" key="7">
    <source>
        <dbReference type="Pfam" id="PF09468"/>
    </source>
</evidence>
<organism evidence="9 10">
    <name type="scientific">Dendryphion nanum</name>
    <dbReference type="NCBI Taxonomy" id="256645"/>
    <lineage>
        <taxon>Eukaryota</taxon>
        <taxon>Fungi</taxon>
        <taxon>Dikarya</taxon>
        <taxon>Ascomycota</taxon>
        <taxon>Pezizomycotina</taxon>
        <taxon>Dothideomycetes</taxon>
        <taxon>Pleosporomycetidae</taxon>
        <taxon>Pleosporales</taxon>
        <taxon>Torulaceae</taxon>
        <taxon>Dendryphion</taxon>
    </lineage>
</organism>
<dbReference type="AlphaFoldDB" id="A0A9P9EL91"/>
<dbReference type="Gene3D" id="1.10.20.120">
    <property type="match status" value="1"/>
</dbReference>
<comment type="caution">
    <text evidence="9">The sequence shown here is derived from an EMBL/GenBank/DDBJ whole genome shotgun (WGS) entry which is preliminary data.</text>
</comment>
<dbReference type="Pfam" id="PF17745">
    <property type="entry name" value="Ydr279_N"/>
    <property type="match status" value="1"/>
</dbReference>
<dbReference type="GO" id="GO:0032299">
    <property type="term" value="C:ribonuclease H2 complex"/>
    <property type="evidence" value="ECO:0007669"/>
    <property type="project" value="InterPro"/>
</dbReference>
<dbReference type="PANTHER" id="PTHR13383">
    <property type="entry name" value="RIBONUCLEASE H2 SUBUNIT B"/>
    <property type="match status" value="1"/>
</dbReference>
<feature type="domain" description="Ribonuclease H2 subunit B wHTH" evidence="7">
    <location>
        <begin position="131"/>
        <end position="330"/>
    </location>
</feature>
<feature type="region of interest" description="Disordered" evidence="6">
    <location>
        <begin position="1"/>
        <end position="34"/>
    </location>
</feature>
<evidence type="ECO:0000313" key="10">
    <source>
        <dbReference type="Proteomes" id="UP000700596"/>
    </source>
</evidence>
<dbReference type="EMBL" id="JAGMWT010000001">
    <property type="protein sequence ID" value="KAH7139492.1"/>
    <property type="molecule type" value="Genomic_DNA"/>
</dbReference>
<comment type="function">
    <text evidence="4">Non catalytic subunit of RNase H2, an endonuclease that specifically degrades the RNA of RNA:DNA hybrids. Participates in DNA replication, possibly by mediating the removal of lagging-strand Okazaki fragment RNA primers during DNA replication. Mediates the excision of single ribonucleotides from DNA:RNA duplexes.</text>
</comment>
<evidence type="ECO:0000256" key="3">
    <source>
        <dbReference type="ARBA" id="ARBA00023242"/>
    </source>
</evidence>
<reference evidence="9" key="1">
    <citation type="journal article" date="2021" name="Nat. Commun.">
        <title>Genetic determinants of endophytism in the Arabidopsis root mycobiome.</title>
        <authorList>
            <person name="Mesny F."/>
            <person name="Miyauchi S."/>
            <person name="Thiergart T."/>
            <person name="Pickel B."/>
            <person name="Atanasova L."/>
            <person name="Karlsson M."/>
            <person name="Huettel B."/>
            <person name="Barry K.W."/>
            <person name="Haridas S."/>
            <person name="Chen C."/>
            <person name="Bauer D."/>
            <person name="Andreopoulos W."/>
            <person name="Pangilinan J."/>
            <person name="LaButti K."/>
            <person name="Riley R."/>
            <person name="Lipzen A."/>
            <person name="Clum A."/>
            <person name="Drula E."/>
            <person name="Henrissat B."/>
            <person name="Kohler A."/>
            <person name="Grigoriev I.V."/>
            <person name="Martin F.M."/>
            <person name="Hacquard S."/>
        </authorList>
    </citation>
    <scope>NUCLEOTIDE SEQUENCE</scope>
    <source>
        <strain evidence="9">MPI-CAGE-CH-0243</strain>
    </source>
</reference>
<evidence type="ECO:0000256" key="2">
    <source>
        <dbReference type="ARBA" id="ARBA00019062"/>
    </source>
</evidence>
<dbReference type="Proteomes" id="UP000700596">
    <property type="component" value="Unassembled WGS sequence"/>
</dbReference>
<dbReference type="GO" id="GO:0005654">
    <property type="term" value="C:nucleoplasm"/>
    <property type="evidence" value="ECO:0007669"/>
    <property type="project" value="TreeGrafter"/>
</dbReference>
<dbReference type="CDD" id="cd09270">
    <property type="entry name" value="RNase_H2-B"/>
    <property type="match status" value="1"/>
</dbReference>
<evidence type="ECO:0000259" key="8">
    <source>
        <dbReference type="Pfam" id="PF17745"/>
    </source>
</evidence>
<dbReference type="GO" id="GO:0006401">
    <property type="term" value="P:RNA catabolic process"/>
    <property type="evidence" value="ECO:0007669"/>
    <property type="project" value="TreeGrafter"/>
</dbReference>
<protein>
    <recommendedName>
        <fullName evidence="2">Ribonuclease H2 subunit B</fullName>
    </recommendedName>
    <alternativeName>
        <fullName evidence="5">Ribonuclease HI subunit B</fullName>
    </alternativeName>
</protein>
<dbReference type="InterPro" id="IPR041195">
    <property type="entry name" value="Rnh202_N"/>
</dbReference>
<keyword evidence="3" id="KW-0539">Nucleus</keyword>
<comment type="subcellular location">
    <subcellularLocation>
        <location evidence="1">Nucleus</location>
    </subcellularLocation>
</comment>
<sequence length="438" mass="48466">MARATRSKPAPKESSPEPAANAAKTNPLPPSTINPPKLFVLPKIISPEARIVTLDNPSTCNSSRYLFCPDRGFYEFTRIAAPKTLPRSWLIVSEEDKSVDTRKQSEEIRVGTGYITKASDLFIATPIDILFLILPALAPKSTKQDKQLFLSLDDHLDTLSASSRHFKALFSRSPALKSLIEKRMPDFCDTVDAGDESMYRLSPSKLYTLLVRKAERMCANGLPTSMEEKFIKPTLDIPIMNIKREDATTSTTSTSELVETGDSQATTITTITANSQSPNPPDSQATDITIPDDASTPAPRLITPPTIPPLLRLRTALTYLFSAYIPPTLLPVLQSQLSTPPTSTSLPDFVPLTTHLSALSALRSEAAALRSMSDNISRKRVFEEDEEKIAEREEKKRKKEEEDKRKKGESRGIKQLKKVDTKGMMKLSSFFAKAPAKK</sequence>
<dbReference type="OrthoDB" id="29098at2759"/>
<dbReference type="Pfam" id="PF09468">
    <property type="entry name" value="RNase_H2-Ydr279"/>
    <property type="match status" value="1"/>
</dbReference>
<evidence type="ECO:0000313" key="9">
    <source>
        <dbReference type="EMBL" id="KAH7139492.1"/>
    </source>
</evidence>
<dbReference type="PANTHER" id="PTHR13383:SF11">
    <property type="entry name" value="RIBONUCLEASE H2 SUBUNIT B"/>
    <property type="match status" value="1"/>
</dbReference>
<feature type="compositionally biased region" description="Polar residues" evidence="6">
    <location>
        <begin position="272"/>
        <end position="287"/>
    </location>
</feature>
<feature type="region of interest" description="Disordered" evidence="6">
    <location>
        <begin position="272"/>
        <end position="302"/>
    </location>
</feature>
<keyword evidence="10" id="KW-1185">Reference proteome</keyword>
<evidence type="ECO:0000256" key="5">
    <source>
        <dbReference type="ARBA" id="ARBA00033464"/>
    </source>
</evidence>
<proteinExistence type="predicted"/>
<feature type="domain" description="Rnh202 triple barrel" evidence="8">
    <location>
        <begin position="40"/>
        <end position="128"/>
    </location>
</feature>
<evidence type="ECO:0000256" key="1">
    <source>
        <dbReference type="ARBA" id="ARBA00004123"/>
    </source>
</evidence>
<dbReference type="InterPro" id="IPR019024">
    <property type="entry name" value="RNase_H2_suB_wHTH"/>
</dbReference>
<feature type="region of interest" description="Disordered" evidence="6">
    <location>
        <begin position="383"/>
        <end position="420"/>
    </location>
</feature>
<evidence type="ECO:0000256" key="6">
    <source>
        <dbReference type="SAM" id="MobiDB-lite"/>
    </source>
</evidence>
<evidence type="ECO:0000256" key="4">
    <source>
        <dbReference type="ARBA" id="ARBA00024778"/>
    </source>
</evidence>
<accession>A0A9P9EL91</accession>
<dbReference type="InterPro" id="IPR040456">
    <property type="entry name" value="RNase_H2_suB"/>
</dbReference>
<name>A0A9P9EL91_9PLEO</name>